<protein>
    <recommendedName>
        <fullName evidence="3">HEPN AbiU2-like domain-containing protein</fullName>
    </recommendedName>
</protein>
<dbReference type="Proteomes" id="UP000494301">
    <property type="component" value="Unassembled WGS sequence"/>
</dbReference>
<evidence type="ECO:0008006" key="3">
    <source>
        <dbReference type="Google" id="ProtNLM"/>
    </source>
</evidence>
<evidence type="ECO:0000313" key="1">
    <source>
        <dbReference type="EMBL" id="CAB3972610.1"/>
    </source>
</evidence>
<dbReference type="EMBL" id="CABWIL020000034">
    <property type="protein sequence ID" value="CAB3972610.1"/>
    <property type="molecule type" value="Genomic_DNA"/>
</dbReference>
<dbReference type="AlphaFoldDB" id="A0A6J5JMJ1"/>
<reference evidence="1 2" key="1">
    <citation type="submission" date="2020-04" db="EMBL/GenBank/DDBJ databases">
        <authorList>
            <person name="Depoorter E."/>
        </authorList>
    </citation>
    <scope>NUCLEOTIDE SEQUENCE [LARGE SCALE GENOMIC DNA]</scope>
    <source>
        <strain evidence="1 2">BCC0217</strain>
    </source>
</reference>
<name>A0A6J5JMJ1_9BURK</name>
<organism evidence="1 2">
    <name type="scientific">Burkholderia aenigmatica</name>
    <dbReference type="NCBI Taxonomy" id="2015348"/>
    <lineage>
        <taxon>Bacteria</taxon>
        <taxon>Pseudomonadati</taxon>
        <taxon>Pseudomonadota</taxon>
        <taxon>Betaproteobacteria</taxon>
        <taxon>Burkholderiales</taxon>
        <taxon>Burkholderiaceae</taxon>
        <taxon>Burkholderia</taxon>
        <taxon>Burkholderia cepacia complex</taxon>
    </lineage>
</organism>
<accession>A0A6J5JMJ1</accession>
<evidence type="ECO:0000313" key="2">
    <source>
        <dbReference type="Proteomes" id="UP000494301"/>
    </source>
</evidence>
<gene>
    <name evidence="1" type="ORF">BLA3211_07055</name>
</gene>
<sequence>MSLASLDPRFVRRVCLLCCHCVRNIAYYRVGFVKEDGTGDLKQRTQFGATVNSNMLDIAVLEWCKLFADRKANHHWKRVIRDDTQQQRFLGEVLHDTGTSLNDWNRYLDAMRVYRDKFIAHLDDLNVMQIPSLEVALKCVLLLYAYIRTNSPASTFRTPHGAHLPEDLAVYYAECRNEARKTYDAGKGV</sequence>
<proteinExistence type="predicted"/>